<reference evidence="2" key="1">
    <citation type="submission" date="2014-05" db="EMBL/GenBank/DDBJ databases">
        <title>The genome and life-stage specific transcriptomes of Globodera pallida elucidate key aspects of plant parasitism by a cyst nematode.</title>
        <authorList>
            <person name="Cotton J.A."/>
            <person name="Lilley C.J."/>
            <person name="Jones L.M."/>
            <person name="Kikuchi T."/>
            <person name="Reid A.J."/>
            <person name="Thorpe P."/>
            <person name="Tsai I.J."/>
            <person name="Beasley H."/>
            <person name="Blok V."/>
            <person name="Cock P.J.A."/>
            <person name="Van den Akker S.E."/>
            <person name="Holroyd N."/>
            <person name="Hunt M."/>
            <person name="Mantelin S."/>
            <person name="Naghra H."/>
            <person name="Pain A."/>
            <person name="Palomares-Rius J.E."/>
            <person name="Zarowiecki M."/>
            <person name="Berriman M."/>
            <person name="Jones J.T."/>
            <person name="Urwin P.E."/>
        </authorList>
    </citation>
    <scope>NUCLEOTIDE SEQUENCE [LARGE SCALE GENOMIC DNA]</scope>
    <source>
        <strain evidence="2">Lindley</strain>
    </source>
</reference>
<organism evidence="2 3">
    <name type="scientific">Globodera pallida</name>
    <name type="common">Potato cyst nematode worm</name>
    <name type="synonym">Heterodera pallida</name>
    <dbReference type="NCBI Taxonomy" id="36090"/>
    <lineage>
        <taxon>Eukaryota</taxon>
        <taxon>Metazoa</taxon>
        <taxon>Ecdysozoa</taxon>
        <taxon>Nematoda</taxon>
        <taxon>Chromadorea</taxon>
        <taxon>Rhabditida</taxon>
        <taxon>Tylenchina</taxon>
        <taxon>Tylenchomorpha</taxon>
        <taxon>Tylenchoidea</taxon>
        <taxon>Heteroderidae</taxon>
        <taxon>Heteroderinae</taxon>
        <taxon>Globodera</taxon>
    </lineage>
</organism>
<evidence type="ECO:0000313" key="2">
    <source>
        <dbReference type="Proteomes" id="UP000050741"/>
    </source>
</evidence>
<evidence type="ECO:0000313" key="3">
    <source>
        <dbReference type="WBParaSite" id="GPLIN_000958600"/>
    </source>
</evidence>
<keyword evidence="2" id="KW-1185">Reference proteome</keyword>
<dbReference type="AlphaFoldDB" id="A0A183C9N8"/>
<dbReference type="WBParaSite" id="GPLIN_000958600">
    <property type="protein sequence ID" value="GPLIN_000958600"/>
    <property type="gene ID" value="GPLIN_000958600"/>
</dbReference>
<name>A0A183C9N8_GLOPA</name>
<reference evidence="3" key="2">
    <citation type="submission" date="2016-06" db="UniProtKB">
        <authorList>
            <consortium name="WormBaseParasite"/>
        </authorList>
    </citation>
    <scope>IDENTIFICATION</scope>
</reference>
<keyword evidence="1" id="KW-0732">Signal</keyword>
<proteinExistence type="predicted"/>
<accession>A0A183C9N8</accession>
<feature type="chain" id="PRO_5008147307" evidence="1">
    <location>
        <begin position="23"/>
        <end position="322"/>
    </location>
</feature>
<protein>
    <submittedName>
        <fullName evidence="3">Uncharacterized protein</fullName>
    </submittedName>
</protein>
<feature type="signal peptide" evidence="1">
    <location>
        <begin position="1"/>
        <end position="22"/>
    </location>
</feature>
<dbReference type="Proteomes" id="UP000050741">
    <property type="component" value="Unassembled WGS sequence"/>
</dbReference>
<sequence length="322" mass="36739">MNYGNIFCHLAVIFICTSSSVTVKIALTDEEMDNFYTKCLNLSNGQQNFDENIDKKQLQQRLTASNFYKDLLQLIRPILMLKNDKILSKFEKFSKFVEGIDKISHLNNCKIWLLRWEIINFSVENHLIPLPWDEATHMAKMLMIRQANCAEIGTFLEQNEGNQIENPPPDVADFLTEVTATHFTVFVTDLLPNFNCAAIVDNSQPPSTNAILLPSEAFSTMPALLASSDGTDLDSDRPTNGTTLSSRLVPLPKLPPTFARAFSDLFRAFLQNSQCRPSVKSAPFRSVHFGRFSKRKHWQNVFRGAKFEYAQRKCQRRISKSF</sequence>
<evidence type="ECO:0000256" key="1">
    <source>
        <dbReference type="SAM" id="SignalP"/>
    </source>
</evidence>